<accession>A0A915L868</accession>
<proteinExistence type="predicted"/>
<evidence type="ECO:0000313" key="1">
    <source>
        <dbReference type="Proteomes" id="UP000887565"/>
    </source>
</evidence>
<reference evidence="2" key="1">
    <citation type="submission" date="2022-11" db="UniProtKB">
        <authorList>
            <consortium name="WormBaseParasite"/>
        </authorList>
    </citation>
    <scope>IDENTIFICATION</scope>
</reference>
<dbReference type="AlphaFoldDB" id="A0A915L868"/>
<protein>
    <submittedName>
        <fullName evidence="2">MAM domain-containing protein</fullName>
    </submittedName>
</protein>
<keyword evidence="1" id="KW-1185">Reference proteome</keyword>
<organism evidence="1 2">
    <name type="scientific">Romanomermis culicivorax</name>
    <name type="common">Nematode worm</name>
    <dbReference type="NCBI Taxonomy" id="13658"/>
    <lineage>
        <taxon>Eukaryota</taxon>
        <taxon>Metazoa</taxon>
        <taxon>Ecdysozoa</taxon>
        <taxon>Nematoda</taxon>
        <taxon>Enoplea</taxon>
        <taxon>Dorylaimia</taxon>
        <taxon>Mermithida</taxon>
        <taxon>Mermithoidea</taxon>
        <taxon>Mermithidae</taxon>
        <taxon>Romanomermis</taxon>
    </lineage>
</organism>
<sequence length="125" mass="13570">GGFAFAQVDPKGQNTTFALASRPFSLAQHAVLTFAYHLTGRAGRLRLCDQSFDSCSVIDENTESTGAASSPVGWRSTDVPFLPGVHQVPNLELLIFVADKVTPNFVIGLDNIQIWDKTRSVESEC</sequence>
<evidence type="ECO:0000313" key="2">
    <source>
        <dbReference type="WBParaSite" id="nRc.2.0.1.t46663-RA"/>
    </source>
</evidence>
<name>A0A915L868_ROMCU</name>
<dbReference type="WBParaSite" id="nRc.2.0.1.t46663-RA">
    <property type="protein sequence ID" value="nRc.2.0.1.t46663-RA"/>
    <property type="gene ID" value="nRc.2.0.1.g46663"/>
</dbReference>
<dbReference type="Proteomes" id="UP000887565">
    <property type="component" value="Unplaced"/>
</dbReference>